<organism evidence="2 3">
    <name type="scientific">Eubacterium uniforme</name>
    <dbReference type="NCBI Taxonomy" id="39495"/>
    <lineage>
        <taxon>Bacteria</taxon>
        <taxon>Bacillati</taxon>
        <taxon>Bacillota</taxon>
        <taxon>Clostridia</taxon>
        <taxon>Eubacteriales</taxon>
        <taxon>Eubacteriaceae</taxon>
        <taxon>Eubacterium</taxon>
    </lineage>
</organism>
<dbReference type="InterPro" id="IPR001109">
    <property type="entry name" value="Hydrogenase_HupF/HypC"/>
</dbReference>
<dbReference type="PANTHER" id="PTHR35177:SF2">
    <property type="entry name" value="HYDROGENASE MATURATION FACTOR HYBG"/>
    <property type="match status" value="1"/>
</dbReference>
<dbReference type="AlphaFoldDB" id="A0A1T4VC07"/>
<dbReference type="NCBIfam" id="TIGR00074">
    <property type="entry name" value="hypC_hupF"/>
    <property type="match status" value="1"/>
</dbReference>
<dbReference type="Gene3D" id="2.30.30.140">
    <property type="match status" value="1"/>
</dbReference>
<dbReference type="RefSeq" id="WP_078765511.1">
    <property type="nucleotide sequence ID" value="NZ_FUXZ01000004.1"/>
</dbReference>
<evidence type="ECO:0000256" key="1">
    <source>
        <dbReference type="ARBA" id="ARBA00006018"/>
    </source>
</evidence>
<proteinExistence type="inferred from homology"/>
<dbReference type="SUPFAM" id="SSF159127">
    <property type="entry name" value="HupF/HypC-like"/>
    <property type="match status" value="1"/>
</dbReference>
<dbReference type="GO" id="GO:0051604">
    <property type="term" value="P:protein maturation"/>
    <property type="evidence" value="ECO:0007669"/>
    <property type="project" value="TreeGrafter"/>
</dbReference>
<dbReference type="GO" id="GO:1902670">
    <property type="term" value="F:carbon dioxide binding"/>
    <property type="evidence" value="ECO:0007669"/>
    <property type="project" value="TreeGrafter"/>
</dbReference>
<accession>A0A1T4VC07</accession>
<sequence>MCVGLSAKVLKLDNDGAIVESMGAKRKISADLLEDLEPGDYVMVHAGAAIAKITSDDIEETDELFNELF</sequence>
<protein>
    <submittedName>
        <fullName evidence="2">Hydrogenase expression/formation protein HypC</fullName>
    </submittedName>
</protein>
<dbReference type="PANTHER" id="PTHR35177">
    <property type="entry name" value="HYDROGENASE MATURATION FACTOR HYBG"/>
    <property type="match status" value="1"/>
</dbReference>
<evidence type="ECO:0000313" key="2">
    <source>
        <dbReference type="EMBL" id="SKA62457.1"/>
    </source>
</evidence>
<dbReference type="OrthoDB" id="9806017at2"/>
<dbReference type="STRING" id="39495.SAMN02745111_00618"/>
<evidence type="ECO:0000313" key="3">
    <source>
        <dbReference type="Proteomes" id="UP000190814"/>
    </source>
</evidence>
<dbReference type="Proteomes" id="UP000190814">
    <property type="component" value="Unassembled WGS sequence"/>
</dbReference>
<reference evidence="2 3" key="1">
    <citation type="submission" date="2017-02" db="EMBL/GenBank/DDBJ databases">
        <authorList>
            <person name="Peterson S.W."/>
        </authorList>
    </citation>
    <scope>NUCLEOTIDE SEQUENCE [LARGE SCALE GENOMIC DNA]</scope>
    <source>
        <strain evidence="2 3">ATCC 35992</strain>
    </source>
</reference>
<dbReference type="PRINTS" id="PR00445">
    <property type="entry name" value="HUPFHYPC"/>
</dbReference>
<comment type="similarity">
    <text evidence="1">Belongs to the HupF/HypC family.</text>
</comment>
<name>A0A1T4VC07_9FIRM</name>
<dbReference type="Pfam" id="PF01455">
    <property type="entry name" value="HupF_HypC"/>
    <property type="match status" value="1"/>
</dbReference>
<dbReference type="GO" id="GO:0005506">
    <property type="term" value="F:iron ion binding"/>
    <property type="evidence" value="ECO:0007669"/>
    <property type="project" value="TreeGrafter"/>
</dbReference>
<keyword evidence="3" id="KW-1185">Reference proteome</keyword>
<gene>
    <name evidence="2" type="ORF">SAMN02745111_00618</name>
</gene>
<dbReference type="EMBL" id="FUXZ01000004">
    <property type="protein sequence ID" value="SKA62457.1"/>
    <property type="molecule type" value="Genomic_DNA"/>
</dbReference>